<evidence type="ECO:0000313" key="2">
    <source>
        <dbReference type="Proteomes" id="UP000562723"/>
    </source>
</evidence>
<proteinExistence type="predicted"/>
<dbReference type="InterPro" id="IPR032024">
    <property type="entry name" value="DUF5064"/>
</dbReference>
<dbReference type="Proteomes" id="UP000562723">
    <property type="component" value="Unassembled WGS sequence"/>
</dbReference>
<dbReference type="Pfam" id="PF16703">
    <property type="entry name" value="DUF5064"/>
    <property type="match status" value="1"/>
</dbReference>
<sequence>MAKFEPGHLHMERHALNKEDFSYNLCIDYKVDQDGKEGKEGTGMSFRVHGTVEEKPLDETFFLAKDQAFDFARHATRIAQKYGLPKTASIGSMHKYYDEMFEDVRKQLDVKPGDPMKPEHLA</sequence>
<organism evidence="1 2">
    <name type="scientific">Pseudomonas brassicacearum</name>
    <dbReference type="NCBI Taxonomy" id="930166"/>
    <lineage>
        <taxon>Bacteria</taxon>
        <taxon>Pseudomonadati</taxon>
        <taxon>Pseudomonadota</taxon>
        <taxon>Gammaproteobacteria</taxon>
        <taxon>Pseudomonadales</taxon>
        <taxon>Pseudomonadaceae</taxon>
        <taxon>Pseudomonas</taxon>
    </lineage>
</organism>
<dbReference type="AlphaFoldDB" id="A0AAJ3KWW3"/>
<accession>A0AAJ3KWW3</accession>
<dbReference type="RefSeq" id="WP_175360614.1">
    <property type="nucleotide sequence ID" value="NZ_JABFMS010000040.1"/>
</dbReference>
<name>A0AAJ3KWW3_9PSED</name>
<comment type="caution">
    <text evidence="1">The sequence shown here is derived from an EMBL/GenBank/DDBJ whole genome shotgun (WGS) entry which is preliminary data.</text>
</comment>
<evidence type="ECO:0000313" key="1">
    <source>
        <dbReference type="EMBL" id="NUT83074.1"/>
    </source>
</evidence>
<gene>
    <name evidence="1" type="ORF">HNO85_19210</name>
</gene>
<dbReference type="EMBL" id="JABFMS010000040">
    <property type="protein sequence ID" value="NUT83074.1"/>
    <property type="molecule type" value="Genomic_DNA"/>
</dbReference>
<reference evidence="1 2" key="1">
    <citation type="journal article" date="2020" name="Front. Plant Sci.">
        <title>Isolation of Rhizosphere Bacteria That Improve Quality and Water Stress Tolerance in Greenhouse Ornamentals.</title>
        <authorList>
            <person name="Nordstedt N.P."/>
            <person name="Jones M.L."/>
        </authorList>
    </citation>
    <scope>NUCLEOTIDE SEQUENCE [LARGE SCALE GENOMIC DNA]</scope>
    <source>
        <strain evidence="1 2">C2F7</strain>
    </source>
</reference>
<dbReference type="Gene3D" id="3.30.160.370">
    <property type="entry name" value="Domain of unknown function DUF5064"/>
    <property type="match status" value="1"/>
</dbReference>
<protein>
    <submittedName>
        <fullName evidence="1">DUF5064 family protein</fullName>
    </submittedName>
</protein>